<dbReference type="PANTHER" id="PTHR30244">
    <property type="entry name" value="TRANSAMINASE"/>
    <property type="match status" value="1"/>
</dbReference>
<sequence>MTPADWSGKDQPAILGGAPAFREPIPVARPTLPGFEEISGELERVLASGIITNGPQVEAFERETAAWMGTEPEKVVAVSNCTTGLILALSLIEPPGEVVMPSFTYFATGLAATWNALTPVFVDARPGDFNVDAGAVERAVGEKTRAIVGVYVFGCPPPVATLRKLADAHGIPLILDAAHAFGAVQDGTPAGRFGDVEVFSLSPTKPVTSGEGGLVVCREEATAADLRRRRNLGILDSATDPTRGLNGRMSELNAVLGRASLRRLEKNLRNRRRLVGIYHDELGDVPGLGFQTLPPGAVSTFKDLAVVVDSDELGMKRDDLAEGLAAENIGTKKYFSPPLHLQRRFAGLSRTQGPLRVTEKLAECALCLPLYSHQEEGDVRRVTAALRRLVAHGEDVNRRLTELRREWE</sequence>
<evidence type="ECO:0000256" key="4">
    <source>
        <dbReference type="PIRSR" id="PIRSR000390-2"/>
    </source>
</evidence>
<evidence type="ECO:0000256" key="1">
    <source>
        <dbReference type="ARBA" id="ARBA00022898"/>
    </source>
</evidence>
<evidence type="ECO:0000256" key="3">
    <source>
        <dbReference type="PIRSR" id="PIRSR000390-1"/>
    </source>
</evidence>
<dbReference type="GO" id="GO:0008483">
    <property type="term" value="F:transaminase activity"/>
    <property type="evidence" value="ECO:0007669"/>
    <property type="project" value="TreeGrafter"/>
</dbReference>
<comment type="caution">
    <text evidence="6">The sequence shown here is derived from an EMBL/GenBank/DDBJ whole genome shotgun (WGS) entry which is preliminary data.</text>
</comment>
<dbReference type="PANTHER" id="PTHR30244:SF9">
    <property type="entry name" value="PROTEIN RV3402C"/>
    <property type="match status" value="1"/>
</dbReference>
<reference evidence="6 7" key="1">
    <citation type="journal article" date="2016" name="Nat. Commun.">
        <title>Thousands of microbial genomes shed light on interconnected biogeochemical processes in an aquifer system.</title>
        <authorList>
            <person name="Anantharaman K."/>
            <person name="Brown C.T."/>
            <person name="Hug L.A."/>
            <person name="Sharon I."/>
            <person name="Castelle C.J."/>
            <person name="Probst A.J."/>
            <person name="Thomas B.C."/>
            <person name="Singh A."/>
            <person name="Wilkins M.J."/>
            <person name="Karaoz U."/>
            <person name="Brodie E.L."/>
            <person name="Williams K.H."/>
            <person name="Hubbard S.S."/>
            <person name="Banfield J.F."/>
        </authorList>
    </citation>
    <scope>NUCLEOTIDE SEQUENCE [LARGE SCALE GENOMIC DNA]</scope>
</reference>
<dbReference type="Gene3D" id="3.40.640.10">
    <property type="entry name" value="Type I PLP-dependent aspartate aminotransferase-like (Major domain)"/>
    <property type="match status" value="1"/>
</dbReference>
<feature type="modified residue" description="N6-(pyridoxal phosphate)lysine" evidence="4">
    <location>
        <position position="205"/>
    </location>
</feature>
<keyword evidence="1 4" id="KW-0663">Pyridoxal phosphate</keyword>
<feature type="active site" description="Proton acceptor" evidence="3">
    <location>
        <position position="205"/>
    </location>
</feature>
<dbReference type="InterPro" id="IPR000653">
    <property type="entry name" value="DegT/StrS_aminotransferase"/>
</dbReference>
<dbReference type="InterPro" id="IPR015424">
    <property type="entry name" value="PyrdxlP-dep_Trfase"/>
</dbReference>
<dbReference type="AlphaFoldDB" id="A0A1F5FAW5"/>
<evidence type="ECO:0000313" key="6">
    <source>
        <dbReference type="EMBL" id="OGD76786.1"/>
    </source>
</evidence>
<proteinExistence type="inferred from homology"/>
<evidence type="ECO:0000313" key="7">
    <source>
        <dbReference type="Proteomes" id="UP000177187"/>
    </source>
</evidence>
<evidence type="ECO:0000256" key="2">
    <source>
        <dbReference type="ARBA" id="ARBA00037999"/>
    </source>
</evidence>
<dbReference type="GO" id="GO:0030170">
    <property type="term" value="F:pyridoxal phosphate binding"/>
    <property type="evidence" value="ECO:0007669"/>
    <property type="project" value="TreeGrafter"/>
</dbReference>
<dbReference type="EMBL" id="MFAF01000066">
    <property type="protein sequence ID" value="OGD76786.1"/>
    <property type="molecule type" value="Genomic_DNA"/>
</dbReference>
<dbReference type="PIRSF" id="PIRSF000390">
    <property type="entry name" value="PLP_StrS"/>
    <property type="match status" value="1"/>
</dbReference>
<dbReference type="GO" id="GO:0000271">
    <property type="term" value="P:polysaccharide biosynthetic process"/>
    <property type="evidence" value="ECO:0007669"/>
    <property type="project" value="TreeGrafter"/>
</dbReference>
<evidence type="ECO:0000256" key="5">
    <source>
        <dbReference type="RuleBase" id="RU004508"/>
    </source>
</evidence>
<dbReference type="STRING" id="1817816.A2Y64_04635"/>
<dbReference type="Pfam" id="PF01041">
    <property type="entry name" value="DegT_DnrJ_EryC1"/>
    <property type="match status" value="1"/>
</dbReference>
<dbReference type="InterPro" id="IPR015422">
    <property type="entry name" value="PyrdxlP-dep_Trfase_small"/>
</dbReference>
<dbReference type="Proteomes" id="UP000177187">
    <property type="component" value="Unassembled WGS sequence"/>
</dbReference>
<gene>
    <name evidence="6" type="ORF">A2Y64_04635</name>
</gene>
<evidence type="ECO:0008006" key="8">
    <source>
        <dbReference type="Google" id="ProtNLM"/>
    </source>
</evidence>
<organism evidence="6 7">
    <name type="scientific">Candidatus Coatesbacteria bacterium RBG_13_66_14</name>
    <dbReference type="NCBI Taxonomy" id="1817816"/>
    <lineage>
        <taxon>Bacteria</taxon>
        <taxon>Candidatus Coatesiibacteriota</taxon>
    </lineage>
</organism>
<accession>A0A1F5FAW5</accession>
<name>A0A1F5FAW5_9BACT</name>
<dbReference type="InterPro" id="IPR015421">
    <property type="entry name" value="PyrdxlP-dep_Trfase_major"/>
</dbReference>
<dbReference type="CDD" id="cd00616">
    <property type="entry name" value="AHBA_syn"/>
    <property type="match status" value="1"/>
</dbReference>
<dbReference type="Gene3D" id="3.90.1150.10">
    <property type="entry name" value="Aspartate Aminotransferase, domain 1"/>
    <property type="match status" value="1"/>
</dbReference>
<comment type="similarity">
    <text evidence="2 5">Belongs to the DegT/DnrJ/EryC1 family.</text>
</comment>
<protein>
    <recommendedName>
        <fullName evidence="8">DegT/DnrJ/EryC1/StrS aminotransferase</fullName>
    </recommendedName>
</protein>
<dbReference type="SUPFAM" id="SSF53383">
    <property type="entry name" value="PLP-dependent transferases"/>
    <property type="match status" value="1"/>
</dbReference>